<name>A0A291LZ91_9RHOB</name>
<gene>
    <name evidence="1" type="ORF">CBW24_07980</name>
</gene>
<dbReference type="Proteomes" id="UP000219050">
    <property type="component" value="Chromosome"/>
</dbReference>
<reference evidence="1 2" key="1">
    <citation type="submission" date="2017-05" db="EMBL/GenBank/DDBJ databases">
        <title>Comparative genomic and metabolic analysis of manganese-oxidizing mechanisms in Celeribater manganoxidans DY25T: its adaption to the environment of polymetallic nodule.</title>
        <authorList>
            <person name="Wang X."/>
        </authorList>
    </citation>
    <scope>NUCLEOTIDE SEQUENCE [LARGE SCALE GENOMIC DNA]</scope>
    <source>
        <strain evidence="1 2">DY25</strain>
    </source>
</reference>
<dbReference type="KEGG" id="cmag:CBW24_07980"/>
<keyword evidence="2" id="KW-1185">Reference proteome</keyword>
<evidence type="ECO:0000313" key="2">
    <source>
        <dbReference type="Proteomes" id="UP000219050"/>
    </source>
</evidence>
<dbReference type="AlphaFoldDB" id="A0A291LZ91"/>
<dbReference type="OrthoDB" id="7846618at2"/>
<dbReference type="InterPro" id="IPR010633">
    <property type="entry name" value="Phage_lambda_GpZ"/>
</dbReference>
<organism evidence="1 2">
    <name type="scientific">Pacificitalea manganoxidans</name>
    <dbReference type="NCBI Taxonomy" id="1411902"/>
    <lineage>
        <taxon>Bacteria</taxon>
        <taxon>Pseudomonadati</taxon>
        <taxon>Pseudomonadota</taxon>
        <taxon>Alphaproteobacteria</taxon>
        <taxon>Rhodobacterales</taxon>
        <taxon>Paracoccaceae</taxon>
        <taxon>Pacificitalea</taxon>
    </lineage>
</organism>
<accession>A0A291LZ91</accession>
<evidence type="ECO:0008006" key="3">
    <source>
        <dbReference type="Google" id="ProtNLM"/>
    </source>
</evidence>
<dbReference type="RefSeq" id="WP_097373251.1">
    <property type="nucleotide sequence ID" value="NZ_CP021404.1"/>
</dbReference>
<sequence>MIELDLDPGQLRRIGAEFGASEQDLRRAFARALSRTARSLRSQARQALRQGLGLRAASVLKARLKLDRLRAQGNRMGAAQLWVGTNDLRADAFKGKPRRGAGGAQVGGHSWPAGFVARGAGSGKVMVFERRGRARLPIEVATEPVHEEMVEILDRQVFAEARQLVMKNFRAEVKTRTIYKVGR</sequence>
<protein>
    <recommendedName>
        <fullName evidence="3">Minor tail protein Z (GPZ)</fullName>
    </recommendedName>
</protein>
<proteinExistence type="predicted"/>
<dbReference type="Pfam" id="PF06763">
    <property type="entry name" value="Minor_tail_Z"/>
    <property type="match status" value="1"/>
</dbReference>
<evidence type="ECO:0000313" key="1">
    <source>
        <dbReference type="EMBL" id="ATI41947.1"/>
    </source>
</evidence>
<dbReference type="EMBL" id="CP021404">
    <property type="protein sequence ID" value="ATI41947.1"/>
    <property type="molecule type" value="Genomic_DNA"/>
</dbReference>